<proteinExistence type="predicted"/>
<dbReference type="EMBL" id="CAJHIT010000005">
    <property type="protein sequence ID" value="CAD6501954.1"/>
    <property type="molecule type" value="Genomic_DNA"/>
</dbReference>
<sequence length="340" mass="38655">MSVTNCAIAFLLSMTTYRETQRRLVFIEESLENNYSIFNVAGIKGFPNPDTPLKIHKAASKMIASGTSLSAYCSNQLVAKQIIREVTSELKDITHESHVGMIERGPLYEKCWKYIESKTKENEINPQTAHEFVRKSETDINQICTDSHINSLVVERALVLIGNHRCLGPEDLELRIKFTADNHFNMAEALFGGQFFMGKAEIGVEKMALGWFQGHLHLFKLEFRRDGIWHPVTDIKHLKNNGRAIASFMWKNSEGLRAFKRYIVGLRKSSNHVSRNLDTGSHSQQNRLGNPDPKALKQNMIEGLSMEPANGKLGCLESKHTKIPEKKKNRILQKLRISHN</sequence>
<comment type="caution">
    <text evidence="2">The sequence shown here is derived from an EMBL/GenBank/DDBJ whole genome shotgun (WGS) entry which is preliminary data.</text>
</comment>
<dbReference type="AlphaFoldDB" id="A0A9W4GDV9"/>
<evidence type="ECO:0000313" key="2">
    <source>
        <dbReference type="EMBL" id="CAD6501954.1"/>
    </source>
</evidence>
<feature type="compositionally biased region" description="Polar residues" evidence="1">
    <location>
        <begin position="273"/>
        <end position="288"/>
    </location>
</feature>
<protein>
    <submittedName>
        <fullName evidence="2">BgTH12-02198</fullName>
    </submittedName>
</protein>
<evidence type="ECO:0000256" key="1">
    <source>
        <dbReference type="SAM" id="MobiDB-lite"/>
    </source>
</evidence>
<accession>A0A9W4GDV9</accession>
<organism evidence="2 3">
    <name type="scientific">Blumeria graminis f. sp. triticale</name>
    <dbReference type="NCBI Taxonomy" id="1689686"/>
    <lineage>
        <taxon>Eukaryota</taxon>
        <taxon>Fungi</taxon>
        <taxon>Dikarya</taxon>
        <taxon>Ascomycota</taxon>
        <taxon>Pezizomycotina</taxon>
        <taxon>Leotiomycetes</taxon>
        <taxon>Erysiphales</taxon>
        <taxon>Erysiphaceae</taxon>
        <taxon>Blumeria</taxon>
    </lineage>
</organism>
<evidence type="ECO:0000313" key="3">
    <source>
        <dbReference type="Proteomes" id="UP000683417"/>
    </source>
</evidence>
<name>A0A9W4GDV9_BLUGR</name>
<gene>
    <name evidence="2" type="ORF">BGTH12_LOCUS3312</name>
</gene>
<feature type="region of interest" description="Disordered" evidence="1">
    <location>
        <begin position="273"/>
        <end position="295"/>
    </location>
</feature>
<dbReference type="Proteomes" id="UP000683417">
    <property type="component" value="Unassembled WGS sequence"/>
</dbReference>
<reference evidence="2" key="1">
    <citation type="submission" date="2020-10" db="EMBL/GenBank/DDBJ databases">
        <authorList>
            <person name="Muller C M."/>
        </authorList>
    </citation>
    <scope>NUCLEOTIDE SEQUENCE</scope>
    <source>
        <strain evidence="2">THUN-12</strain>
    </source>
</reference>